<evidence type="ECO:0000313" key="2">
    <source>
        <dbReference type="Proteomes" id="UP001603013"/>
    </source>
</evidence>
<name>A0ABW6YEA0_9ACTN</name>
<organism evidence="1 2">
    <name type="scientific">Streptomyces lateritius</name>
    <dbReference type="NCBI Taxonomy" id="67313"/>
    <lineage>
        <taxon>Bacteria</taxon>
        <taxon>Bacillati</taxon>
        <taxon>Actinomycetota</taxon>
        <taxon>Actinomycetes</taxon>
        <taxon>Kitasatosporales</taxon>
        <taxon>Streptomycetaceae</taxon>
        <taxon>Streptomyces</taxon>
    </lineage>
</organism>
<sequence length="154" mass="15513">MSDESSFQQDVLRELGDDRLREIAGVLGTDAARAQEVVGSSVDALSGELRRAAAEPASADEVRQAVDEVTTSEPPLQGVAAFGGLVGGGLMAGVLRKLARPAADVAAKKTGLPPAAVSRAVETLVPVVLAVLTKRATTEKGGGLGDVLGGGAKK</sequence>
<keyword evidence="2" id="KW-1185">Reference proteome</keyword>
<proteinExistence type="predicted"/>
<dbReference type="EMBL" id="JBIBSM010000009">
    <property type="protein sequence ID" value="MFF8278085.1"/>
    <property type="molecule type" value="Genomic_DNA"/>
</dbReference>
<reference evidence="1 2" key="1">
    <citation type="submission" date="2024-10" db="EMBL/GenBank/DDBJ databases">
        <title>The Natural Products Discovery Center: Release of the First 8490 Sequenced Strains for Exploring Actinobacteria Biosynthetic Diversity.</title>
        <authorList>
            <person name="Kalkreuter E."/>
            <person name="Kautsar S.A."/>
            <person name="Yang D."/>
            <person name="Bader C.D."/>
            <person name="Teijaro C.N."/>
            <person name="Fluegel L."/>
            <person name="Davis C.M."/>
            <person name="Simpson J.R."/>
            <person name="Lauterbach L."/>
            <person name="Steele A.D."/>
            <person name="Gui C."/>
            <person name="Meng S."/>
            <person name="Li G."/>
            <person name="Viehrig K."/>
            <person name="Ye F."/>
            <person name="Su P."/>
            <person name="Kiefer A.F."/>
            <person name="Nichols A."/>
            <person name="Cepeda A.J."/>
            <person name="Yan W."/>
            <person name="Fan B."/>
            <person name="Jiang Y."/>
            <person name="Adhikari A."/>
            <person name="Zheng C.-J."/>
            <person name="Schuster L."/>
            <person name="Cowan T.M."/>
            <person name="Smanski M.J."/>
            <person name="Chevrette M.G."/>
            <person name="De Carvalho L.P.S."/>
            <person name="Shen B."/>
        </authorList>
    </citation>
    <scope>NUCLEOTIDE SEQUENCE [LARGE SCALE GENOMIC DNA]</scope>
    <source>
        <strain evidence="1 2">NPDC015755</strain>
    </source>
</reference>
<evidence type="ECO:0000313" key="1">
    <source>
        <dbReference type="EMBL" id="MFF8278085.1"/>
    </source>
</evidence>
<gene>
    <name evidence="1" type="ORF">ACF05T_18525</name>
</gene>
<accession>A0ABW6YEA0</accession>
<dbReference type="Pfam" id="PF06078">
    <property type="entry name" value="DUF937"/>
    <property type="match status" value="2"/>
</dbReference>
<dbReference type="Proteomes" id="UP001603013">
    <property type="component" value="Unassembled WGS sequence"/>
</dbReference>
<dbReference type="InterPro" id="IPR009282">
    <property type="entry name" value="DUF937"/>
</dbReference>
<protein>
    <submittedName>
        <fullName evidence="1">DUF937 domain-containing protein</fullName>
    </submittedName>
</protein>
<dbReference type="RefSeq" id="WP_391935281.1">
    <property type="nucleotide sequence ID" value="NZ_JBIBSM010000009.1"/>
</dbReference>
<comment type="caution">
    <text evidence="1">The sequence shown here is derived from an EMBL/GenBank/DDBJ whole genome shotgun (WGS) entry which is preliminary data.</text>
</comment>